<dbReference type="EMBL" id="JAPUUL010001540">
    <property type="protein sequence ID" value="KAJ8127146.1"/>
    <property type="molecule type" value="Genomic_DNA"/>
</dbReference>
<proteinExistence type="predicted"/>
<evidence type="ECO:0000313" key="1">
    <source>
        <dbReference type="EMBL" id="KAJ8127146.1"/>
    </source>
</evidence>
<protein>
    <submittedName>
        <fullName evidence="1">Uncharacterized protein</fullName>
    </submittedName>
</protein>
<gene>
    <name evidence="1" type="ORF">O1611_g6492</name>
</gene>
<dbReference type="Proteomes" id="UP001153332">
    <property type="component" value="Unassembled WGS sequence"/>
</dbReference>
<organism evidence="1 2">
    <name type="scientific">Lasiodiplodia mahajangana</name>
    <dbReference type="NCBI Taxonomy" id="1108764"/>
    <lineage>
        <taxon>Eukaryota</taxon>
        <taxon>Fungi</taxon>
        <taxon>Dikarya</taxon>
        <taxon>Ascomycota</taxon>
        <taxon>Pezizomycotina</taxon>
        <taxon>Dothideomycetes</taxon>
        <taxon>Dothideomycetes incertae sedis</taxon>
        <taxon>Botryosphaeriales</taxon>
        <taxon>Botryosphaeriaceae</taxon>
        <taxon>Lasiodiplodia</taxon>
    </lineage>
</organism>
<reference evidence="1" key="1">
    <citation type="submission" date="2022-12" db="EMBL/GenBank/DDBJ databases">
        <title>Genome Sequence of Lasiodiplodia mahajangana.</title>
        <authorList>
            <person name="Buettner E."/>
        </authorList>
    </citation>
    <scope>NUCLEOTIDE SEQUENCE</scope>
    <source>
        <strain evidence="1">VT137</strain>
    </source>
</reference>
<name>A0ACC2JI22_9PEZI</name>
<evidence type="ECO:0000313" key="2">
    <source>
        <dbReference type="Proteomes" id="UP001153332"/>
    </source>
</evidence>
<keyword evidence="2" id="KW-1185">Reference proteome</keyword>
<sequence>MSDENNYCLSESALPPSPDRIDQIIQQVTNIKSQISPAPTGAKEPHIQLGYPKTQSDRVRPLRSKKLHYAFACCGSITGIFFLATFLAAGFLPPLPPSYTAEQVAEHYRNHETGIHVAGVLSILTGVFWLPYAVVISDQMRRIPNIPWILPALQLASGVLSTIGFTVPGTVLGVAGFRIDWDAATLQLLNDMFWIFSVMPLYPFVLMAWVWCYAILIDDRDVPLYPKYMAVVTFITTAMLLWSAAIHVTKNGPFAWNGAFGFWVPFGAFGVEVAVDAYFLLRAIRRDYFEEPERIESDKTC</sequence>
<accession>A0ACC2JI22</accession>
<comment type="caution">
    <text evidence="1">The sequence shown here is derived from an EMBL/GenBank/DDBJ whole genome shotgun (WGS) entry which is preliminary data.</text>
</comment>